<evidence type="ECO:0000313" key="6">
    <source>
        <dbReference type="EMBL" id="MFD2823224.1"/>
    </source>
</evidence>
<sequence>MKRFLLLGLLLFISNILNAQGWGETQKIVSQDRSIADFFGWSVAIDGDYAVVGARGGGPTGTFRGIAYVFHNDGSGVWIEVDQLTNIDNSNFDGFGYSVAISGDYIFIGATGQDYIGNGAGNYLSGAGAVYVYENDGVGNWNQVQKIVASDRDTENGFGNALAIQGNYAVVGVVKQSYDVTGSNFLDSAGAVYIFERDESGEWNEVQKIVASDRAVFDYFGRNAVAIDADFLVVGANYEDEDVSGMNTISSAGSAYVFERDGSGTWNEVQKIVASDREQGEWFGVAVDIYGETIAVGSSQEYISGNTSAQYGAVYMYEKDGAGIWNETQKIRPSNLDYQSGFGQALDLVENHLIIGASGMEIGSVPNGGAAFMFEKDGADVWNQVAVMYDTNAAAADFFGIDVAISENYAMVGSYQEDEDELGVNTLGEAGSVYVFEINEPNTLEPLETLSVFENTLESTINAYPNPVDNILHLDFKIHINFITVKVSNVLGQVVFSEKYYNSKSIELPFDMSKGMYLVEVKINNNETSVLKIIKH</sequence>
<evidence type="ECO:0000256" key="2">
    <source>
        <dbReference type="ARBA" id="ARBA00022737"/>
    </source>
</evidence>
<dbReference type="Pfam" id="PF18962">
    <property type="entry name" value="Por_Secre_tail"/>
    <property type="match status" value="1"/>
</dbReference>
<dbReference type="Gene3D" id="2.130.10.130">
    <property type="entry name" value="Integrin alpha, N-terminal"/>
    <property type="match status" value="2"/>
</dbReference>
<dbReference type="InterPro" id="IPR013519">
    <property type="entry name" value="Int_alpha_beta-p"/>
</dbReference>
<dbReference type="EMBL" id="JBHUOV010000001">
    <property type="protein sequence ID" value="MFD2823224.1"/>
    <property type="molecule type" value="Genomic_DNA"/>
</dbReference>
<keyword evidence="2" id="KW-0677">Repeat</keyword>
<dbReference type="InterPro" id="IPR028994">
    <property type="entry name" value="Integrin_alpha_N"/>
</dbReference>
<proteinExistence type="predicted"/>
<dbReference type="InterPro" id="IPR026444">
    <property type="entry name" value="Secre_tail"/>
</dbReference>
<dbReference type="Gene3D" id="2.60.40.3080">
    <property type="match status" value="1"/>
</dbReference>
<dbReference type="InterPro" id="IPR013517">
    <property type="entry name" value="FG-GAP"/>
</dbReference>
<evidence type="ECO:0000256" key="4">
    <source>
        <dbReference type="SAM" id="SignalP"/>
    </source>
</evidence>
<name>A0ABW5WL89_9FLAO</name>
<dbReference type="SMART" id="SM00191">
    <property type="entry name" value="Int_alpha"/>
    <property type="match status" value="3"/>
</dbReference>
<dbReference type="PANTHER" id="PTHR36220">
    <property type="entry name" value="UNNAMED PRODUCT"/>
    <property type="match status" value="1"/>
</dbReference>
<comment type="caution">
    <text evidence="6">The sequence shown here is derived from an EMBL/GenBank/DDBJ whole genome shotgun (WGS) entry which is preliminary data.</text>
</comment>
<dbReference type="NCBIfam" id="TIGR04183">
    <property type="entry name" value="Por_Secre_tail"/>
    <property type="match status" value="1"/>
</dbReference>
<dbReference type="Proteomes" id="UP001597533">
    <property type="component" value="Unassembled WGS sequence"/>
</dbReference>
<keyword evidence="1 4" id="KW-0732">Signal</keyword>
<keyword evidence="7" id="KW-1185">Reference proteome</keyword>
<evidence type="ECO:0000256" key="3">
    <source>
        <dbReference type="ARBA" id="ARBA00023180"/>
    </source>
</evidence>
<feature type="chain" id="PRO_5046401553" evidence="4">
    <location>
        <begin position="20"/>
        <end position="536"/>
    </location>
</feature>
<accession>A0ABW5WL89</accession>
<evidence type="ECO:0000313" key="7">
    <source>
        <dbReference type="Proteomes" id="UP001597533"/>
    </source>
</evidence>
<protein>
    <submittedName>
        <fullName evidence="6">T9SS type A sorting domain-containing protein</fullName>
    </submittedName>
</protein>
<keyword evidence="3" id="KW-0325">Glycoprotein</keyword>
<evidence type="ECO:0000256" key="1">
    <source>
        <dbReference type="ARBA" id="ARBA00022729"/>
    </source>
</evidence>
<evidence type="ECO:0000259" key="5">
    <source>
        <dbReference type="Pfam" id="PF18962"/>
    </source>
</evidence>
<dbReference type="RefSeq" id="WP_183486801.1">
    <property type="nucleotide sequence ID" value="NZ_JBHUOV010000001.1"/>
</dbReference>
<feature type="domain" description="Secretion system C-terminal sorting" evidence="5">
    <location>
        <begin position="464"/>
        <end position="534"/>
    </location>
</feature>
<dbReference type="Pfam" id="PF14312">
    <property type="entry name" value="FG-GAP_2"/>
    <property type="match status" value="6"/>
</dbReference>
<dbReference type="SUPFAM" id="SSF69318">
    <property type="entry name" value="Integrin alpha N-terminal domain"/>
    <property type="match status" value="2"/>
</dbReference>
<feature type="signal peptide" evidence="4">
    <location>
        <begin position="1"/>
        <end position="19"/>
    </location>
</feature>
<organism evidence="6 7">
    <name type="scientific">Lacinutrix iliipiscaria</name>
    <dbReference type="NCBI Taxonomy" id="1230532"/>
    <lineage>
        <taxon>Bacteria</taxon>
        <taxon>Pseudomonadati</taxon>
        <taxon>Bacteroidota</taxon>
        <taxon>Flavobacteriia</taxon>
        <taxon>Flavobacteriales</taxon>
        <taxon>Flavobacteriaceae</taxon>
        <taxon>Lacinutrix</taxon>
    </lineage>
</organism>
<gene>
    <name evidence="6" type="ORF">ACFS5M_06055</name>
</gene>
<dbReference type="PANTHER" id="PTHR36220:SF1">
    <property type="entry name" value="GAMMA TUBULIN COMPLEX COMPONENT C-TERMINAL DOMAIN-CONTAINING PROTEIN"/>
    <property type="match status" value="1"/>
</dbReference>
<reference evidence="7" key="1">
    <citation type="journal article" date="2019" name="Int. J. Syst. Evol. Microbiol.">
        <title>The Global Catalogue of Microorganisms (GCM) 10K type strain sequencing project: providing services to taxonomists for standard genome sequencing and annotation.</title>
        <authorList>
            <consortium name="The Broad Institute Genomics Platform"/>
            <consortium name="The Broad Institute Genome Sequencing Center for Infectious Disease"/>
            <person name="Wu L."/>
            <person name="Ma J."/>
        </authorList>
    </citation>
    <scope>NUCLEOTIDE SEQUENCE [LARGE SCALE GENOMIC DNA]</scope>
    <source>
        <strain evidence="7">KCTC 32141</strain>
    </source>
</reference>